<dbReference type="STRING" id="553466.SAMN04487950_4347"/>
<dbReference type="AlphaFoldDB" id="A0A1I4J210"/>
<keyword evidence="2" id="KW-1185">Reference proteome</keyword>
<gene>
    <name evidence="1" type="ORF">SAMN04487950_4347</name>
</gene>
<dbReference type="Proteomes" id="UP000199607">
    <property type="component" value="Unassembled WGS sequence"/>
</dbReference>
<accession>A0A1I4J210</accession>
<name>A0A1I4J210_9EURY</name>
<dbReference type="EMBL" id="FOTC01000009">
    <property type="protein sequence ID" value="SFL60635.1"/>
    <property type="molecule type" value="Genomic_DNA"/>
</dbReference>
<proteinExistence type="predicted"/>
<protein>
    <submittedName>
        <fullName evidence="1">Uncharacterized protein</fullName>
    </submittedName>
</protein>
<dbReference type="PROSITE" id="PS51257">
    <property type="entry name" value="PROKAR_LIPOPROTEIN"/>
    <property type="match status" value="1"/>
</dbReference>
<organism evidence="1 2">
    <name type="scientific">Halogranum rubrum</name>
    <dbReference type="NCBI Taxonomy" id="553466"/>
    <lineage>
        <taxon>Archaea</taxon>
        <taxon>Methanobacteriati</taxon>
        <taxon>Methanobacteriota</taxon>
        <taxon>Stenosarchaea group</taxon>
        <taxon>Halobacteria</taxon>
        <taxon>Halobacteriales</taxon>
        <taxon>Haloferacaceae</taxon>
    </lineage>
</organism>
<reference evidence="2" key="1">
    <citation type="submission" date="2016-10" db="EMBL/GenBank/DDBJ databases">
        <authorList>
            <person name="Varghese N."/>
            <person name="Submissions S."/>
        </authorList>
    </citation>
    <scope>NUCLEOTIDE SEQUENCE [LARGE SCALE GENOMIC DNA]</scope>
    <source>
        <strain evidence="2">CGMCC 1.7738</strain>
    </source>
</reference>
<dbReference type="RefSeq" id="WP_089872385.1">
    <property type="nucleotide sequence ID" value="NZ_FOTC01000009.1"/>
</dbReference>
<evidence type="ECO:0000313" key="1">
    <source>
        <dbReference type="EMBL" id="SFL60635.1"/>
    </source>
</evidence>
<evidence type="ECO:0000313" key="2">
    <source>
        <dbReference type="Proteomes" id="UP000199607"/>
    </source>
</evidence>
<sequence>MRRRALLASAAVATTSLSGCLGRVYSPVGGDVRSDFGSSHLHPHDDPLVEGGLGDDNDAQFHARLVVSPETAPSFLDTERNDTADNMRNRVGDVDFETTFLLLFEARMSREETYHVHNRTGTNPKWTGWSTLDISLETDSATDVADEYYPNADELVCTALISYESKSSPAAAKVTLYDENGRVEAGPLQTD</sequence>